<gene>
    <name evidence="1" type="ORF">AFUS01_LOCUS238</name>
</gene>
<accession>A0A8J2NQL0</accession>
<reference evidence="1" key="1">
    <citation type="submission" date="2021-06" db="EMBL/GenBank/DDBJ databases">
        <authorList>
            <person name="Hodson N. C."/>
            <person name="Mongue J. A."/>
            <person name="Jaron S. K."/>
        </authorList>
    </citation>
    <scope>NUCLEOTIDE SEQUENCE</scope>
</reference>
<keyword evidence="2" id="KW-1185">Reference proteome</keyword>
<name>A0A8J2NQL0_9HEXA</name>
<protein>
    <submittedName>
        <fullName evidence="1">Uncharacterized protein</fullName>
    </submittedName>
</protein>
<evidence type="ECO:0000313" key="1">
    <source>
        <dbReference type="EMBL" id="CAG7635655.1"/>
    </source>
</evidence>
<dbReference type="Proteomes" id="UP000708208">
    <property type="component" value="Unassembled WGS sequence"/>
</dbReference>
<dbReference type="AlphaFoldDB" id="A0A8J2NQL0"/>
<evidence type="ECO:0000313" key="2">
    <source>
        <dbReference type="Proteomes" id="UP000708208"/>
    </source>
</evidence>
<organism evidence="1 2">
    <name type="scientific">Allacma fusca</name>
    <dbReference type="NCBI Taxonomy" id="39272"/>
    <lineage>
        <taxon>Eukaryota</taxon>
        <taxon>Metazoa</taxon>
        <taxon>Ecdysozoa</taxon>
        <taxon>Arthropoda</taxon>
        <taxon>Hexapoda</taxon>
        <taxon>Collembola</taxon>
        <taxon>Symphypleona</taxon>
        <taxon>Sminthuridae</taxon>
        <taxon>Allacma</taxon>
    </lineage>
</organism>
<dbReference type="EMBL" id="CAJVCH010001006">
    <property type="protein sequence ID" value="CAG7635655.1"/>
    <property type="molecule type" value="Genomic_DNA"/>
</dbReference>
<comment type="caution">
    <text evidence="1">The sequence shown here is derived from an EMBL/GenBank/DDBJ whole genome shotgun (WGS) entry which is preliminary data.</text>
</comment>
<proteinExistence type="predicted"/>
<sequence length="72" mass="8378">MKFPGKQIIDELLLKWPRGGVNRFWEARIRNHKIEKLNPALLRGDSGNETLALNWNRIFPKCLNAKFAEGVF</sequence>